<evidence type="ECO:0000256" key="2">
    <source>
        <dbReference type="ARBA" id="ARBA00010788"/>
    </source>
</evidence>
<evidence type="ECO:0000256" key="4">
    <source>
        <dbReference type="ARBA" id="ARBA00022728"/>
    </source>
</evidence>
<dbReference type="GO" id="GO:0071011">
    <property type="term" value="C:precatalytic spliceosome"/>
    <property type="evidence" value="ECO:0007669"/>
    <property type="project" value="TreeGrafter"/>
</dbReference>
<evidence type="ECO:0000256" key="5">
    <source>
        <dbReference type="ARBA" id="ARBA00023187"/>
    </source>
</evidence>
<gene>
    <name evidence="8" type="ORF">HK103_002259</name>
</gene>
<proteinExistence type="inferred from homology"/>
<dbReference type="GO" id="GO:0071013">
    <property type="term" value="C:catalytic step 2 spliceosome"/>
    <property type="evidence" value="ECO:0007669"/>
    <property type="project" value="TreeGrafter"/>
</dbReference>
<dbReference type="GO" id="GO:0000974">
    <property type="term" value="C:Prp19 complex"/>
    <property type="evidence" value="ECO:0007669"/>
    <property type="project" value="TreeGrafter"/>
</dbReference>
<accession>A0AAD5UAC5</accession>
<dbReference type="Pfam" id="PF05700">
    <property type="entry name" value="BCAS2"/>
    <property type="match status" value="1"/>
</dbReference>
<keyword evidence="9" id="KW-1185">Reference proteome</keyword>
<dbReference type="PANTHER" id="PTHR13296">
    <property type="entry name" value="BCAS2 PROTEIN"/>
    <property type="match status" value="1"/>
</dbReference>
<protein>
    <submittedName>
        <fullName evidence="8">Uncharacterized protein</fullName>
    </submittedName>
</protein>
<keyword evidence="6" id="KW-0539">Nucleus</keyword>
<evidence type="ECO:0000256" key="7">
    <source>
        <dbReference type="SAM" id="Coils"/>
    </source>
</evidence>
<organism evidence="8 9">
    <name type="scientific">Boothiomyces macroporosus</name>
    <dbReference type="NCBI Taxonomy" id="261099"/>
    <lineage>
        <taxon>Eukaryota</taxon>
        <taxon>Fungi</taxon>
        <taxon>Fungi incertae sedis</taxon>
        <taxon>Chytridiomycota</taxon>
        <taxon>Chytridiomycota incertae sedis</taxon>
        <taxon>Chytridiomycetes</taxon>
        <taxon>Rhizophydiales</taxon>
        <taxon>Terramycetaceae</taxon>
        <taxon>Boothiomyces</taxon>
    </lineage>
</organism>
<comment type="subcellular location">
    <subcellularLocation>
        <location evidence="1">Nucleus</location>
    </subcellularLocation>
</comment>
<keyword evidence="5" id="KW-0508">mRNA splicing</keyword>
<dbReference type="InterPro" id="IPR008409">
    <property type="entry name" value="SPF27"/>
</dbReference>
<comment type="caution">
    <text evidence="8">The sequence shown here is derived from an EMBL/GenBank/DDBJ whole genome shotgun (WGS) entry which is preliminary data.</text>
</comment>
<sequence>MELDSLVYIDNYDLTEAEKLIKREAQVSANKFQLERPEKTDAIDLKRFQLNEINLDNIKAQIEYQENRSINLELFSKYGNNQWKLHNYQMEQINKNLEKELETLLSQIESVNLKRKQEQEFCFTKLKNLKEKQRELIDRIVQVRMANDQLQAKLE</sequence>
<evidence type="ECO:0000256" key="3">
    <source>
        <dbReference type="ARBA" id="ARBA00022664"/>
    </source>
</evidence>
<keyword evidence="7" id="KW-0175">Coiled coil</keyword>
<dbReference type="Proteomes" id="UP001210925">
    <property type="component" value="Unassembled WGS sequence"/>
</dbReference>
<dbReference type="GO" id="GO:0006397">
    <property type="term" value="P:mRNA processing"/>
    <property type="evidence" value="ECO:0007669"/>
    <property type="project" value="UniProtKB-KW"/>
</dbReference>
<reference evidence="8" key="1">
    <citation type="submission" date="2020-05" db="EMBL/GenBank/DDBJ databases">
        <title>Phylogenomic resolution of chytrid fungi.</title>
        <authorList>
            <person name="Stajich J.E."/>
            <person name="Amses K."/>
            <person name="Simmons R."/>
            <person name="Seto K."/>
            <person name="Myers J."/>
            <person name="Bonds A."/>
            <person name="Quandt C.A."/>
            <person name="Barry K."/>
            <person name="Liu P."/>
            <person name="Grigoriev I."/>
            <person name="Longcore J.E."/>
            <person name="James T.Y."/>
        </authorList>
    </citation>
    <scope>NUCLEOTIDE SEQUENCE</scope>
    <source>
        <strain evidence="8">PLAUS21</strain>
    </source>
</reference>
<feature type="coiled-coil region" evidence="7">
    <location>
        <begin position="87"/>
        <end position="146"/>
    </location>
</feature>
<dbReference type="EMBL" id="JADGKB010000178">
    <property type="protein sequence ID" value="KAJ3251543.1"/>
    <property type="molecule type" value="Genomic_DNA"/>
</dbReference>
<comment type="similarity">
    <text evidence="2">Belongs to the SPF27 family.</text>
</comment>
<evidence type="ECO:0000313" key="8">
    <source>
        <dbReference type="EMBL" id="KAJ3251543.1"/>
    </source>
</evidence>
<evidence type="ECO:0000313" key="9">
    <source>
        <dbReference type="Proteomes" id="UP001210925"/>
    </source>
</evidence>
<name>A0AAD5UAC5_9FUNG</name>
<dbReference type="GO" id="GO:0008380">
    <property type="term" value="P:RNA splicing"/>
    <property type="evidence" value="ECO:0007669"/>
    <property type="project" value="UniProtKB-KW"/>
</dbReference>
<keyword evidence="4" id="KW-0747">Spliceosome</keyword>
<dbReference type="PANTHER" id="PTHR13296:SF0">
    <property type="entry name" value="PRE-MRNA-SPLICING FACTOR SPF27"/>
    <property type="match status" value="1"/>
</dbReference>
<dbReference type="AlphaFoldDB" id="A0AAD5UAC5"/>
<evidence type="ECO:0000256" key="6">
    <source>
        <dbReference type="ARBA" id="ARBA00023242"/>
    </source>
</evidence>
<keyword evidence="3" id="KW-0507">mRNA processing</keyword>
<evidence type="ECO:0000256" key="1">
    <source>
        <dbReference type="ARBA" id="ARBA00004123"/>
    </source>
</evidence>